<keyword evidence="4" id="KW-1185">Reference proteome</keyword>
<reference evidence="3 4" key="1">
    <citation type="journal article" date="2019" name="Genome Biol. Evol.">
        <title>Day and night: Metabolic profiles and evolutionary relationships of six axenic non-marine cyanobacteria.</title>
        <authorList>
            <person name="Will S.E."/>
            <person name="Henke P."/>
            <person name="Boedeker C."/>
            <person name="Huang S."/>
            <person name="Brinkmann H."/>
            <person name="Rohde M."/>
            <person name="Jarek M."/>
            <person name="Friedl T."/>
            <person name="Seufert S."/>
            <person name="Schumacher M."/>
            <person name="Overmann J."/>
            <person name="Neumann-Schaal M."/>
            <person name="Petersen J."/>
        </authorList>
    </citation>
    <scope>NUCLEOTIDE SEQUENCE [LARGE SCALE GENOMIC DNA]</scope>
    <source>
        <strain evidence="3 4">SAG 39.79</strain>
    </source>
</reference>
<evidence type="ECO:0000313" key="3">
    <source>
        <dbReference type="EMBL" id="RUT11543.1"/>
    </source>
</evidence>
<accession>A0AB37UJI9</accession>
<sequence>MKINLIPWKKKFLSISQFLLIAFVFGISYTQRPLYYDNQTTKFFHGLAQAGYGFLENDWFASTIDPLPAFTFLVKITHLYLNEYAFYLYYIIIFGVYIYSLTGIVSFIFPIGINSRKNVDAKVNSDRLRYLVFFAILIVIHSINIQIKALDLDTALNIHYGVAEQYVLGPYFQPSNFGVFIIFSIYRFLHRNYFLAVACLAIAATFHPTYLMGAAIICLTYLIIIYKNEGSLIKVVSVGGVATLLLLPVFNYMYFQFRPTTAEVWAKSQYIIVQLRIPHHSIPQIFLSKPSAYLQILLVVIALYLIRKTKVFATLFIPFFIIVTLTLIQIFYPNNTIAFVAPWRLSAVLVPIATSIIVAWLVSYLFDRYFQVKHKRSVMAASLATISMVFVLGLYNQGQMFVEQDRSVPMLNYVKKTTQQEDLYLVPNKNKELRKFRVYTGAPILVNFKSHPYKDVEVLEWYERNLAAQAFYESPSDRQCDILKQLVADYQINKVVTESQNFNASCTFLAQLYKDDRYGVYQLKK</sequence>
<feature type="transmembrane region" description="Helical" evidence="1">
    <location>
        <begin position="87"/>
        <end position="109"/>
    </location>
</feature>
<dbReference type="RefSeq" id="WP_106166921.1">
    <property type="nucleotide sequence ID" value="NZ_RSCK01000024.1"/>
</dbReference>
<dbReference type="Pfam" id="PF20604">
    <property type="entry name" value="DUF6798"/>
    <property type="match status" value="1"/>
</dbReference>
<comment type="caution">
    <text evidence="3">The sequence shown here is derived from an EMBL/GenBank/DDBJ whole genome shotgun (WGS) entry which is preliminary data.</text>
</comment>
<feature type="domain" description="DUF6798" evidence="2">
    <location>
        <begin position="409"/>
        <end position="466"/>
    </location>
</feature>
<keyword evidence="1" id="KW-1133">Transmembrane helix</keyword>
<keyword evidence="1" id="KW-0812">Transmembrane</keyword>
<evidence type="ECO:0000313" key="4">
    <source>
        <dbReference type="Proteomes" id="UP000282574"/>
    </source>
</evidence>
<feature type="transmembrane region" description="Helical" evidence="1">
    <location>
        <begin position="235"/>
        <end position="255"/>
    </location>
</feature>
<feature type="transmembrane region" description="Helical" evidence="1">
    <location>
        <begin position="12"/>
        <end position="30"/>
    </location>
</feature>
<dbReference type="AlphaFoldDB" id="A0AB37UJI9"/>
<organism evidence="3 4">
    <name type="scientific">Chroococcidiopsis cubana SAG 39.79</name>
    <dbReference type="NCBI Taxonomy" id="388085"/>
    <lineage>
        <taxon>Bacteria</taxon>
        <taxon>Bacillati</taxon>
        <taxon>Cyanobacteriota</taxon>
        <taxon>Cyanophyceae</taxon>
        <taxon>Chroococcidiopsidales</taxon>
        <taxon>Chroococcidiopsidaceae</taxon>
        <taxon>Chroococcidiopsis</taxon>
    </lineage>
</organism>
<dbReference type="EMBL" id="RSCK01000024">
    <property type="protein sequence ID" value="RUT11543.1"/>
    <property type="molecule type" value="Genomic_DNA"/>
</dbReference>
<feature type="transmembrane region" description="Helical" evidence="1">
    <location>
        <begin position="313"/>
        <end position="332"/>
    </location>
</feature>
<protein>
    <recommendedName>
        <fullName evidence="2">DUF6798 domain-containing protein</fullName>
    </recommendedName>
</protein>
<name>A0AB37UJI9_9CYAN</name>
<feature type="transmembrane region" description="Helical" evidence="1">
    <location>
        <begin position="344"/>
        <end position="366"/>
    </location>
</feature>
<evidence type="ECO:0000256" key="1">
    <source>
        <dbReference type="SAM" id="Phobius"/>
    </source>
</evidence>
<feature type="transmembrane region" description="Helical" evidence="1">
    <location>
        <begin position="130"/>
        <end position="147"/>
    </location>
</feature>
<feature type="transmembrane region" description="Helical" evidence="1">
    <location>
        <begin position="378"/>
        <end position="395"/>
    </location>
</feature>
<proteinExistence type="predicted"/>
<dbReference type="InterPro" id="IPR046477">
    <property type="entry name" value="DUF6798"/>
</dbReference>
<gene>
    <name evidence="3" type="ORF">DSM107010_31950</name>
</gene>
<dbReference type="Proteomes" id="UP000282574">
    <property type="component" value="Unassembled WGS sequence"/>
</dbReference>
<feature type="transmembrane region" description="Helical" evidence="1">
    <location>
        <begin position="193"/>
        <end position="223"/>
    </location>
</feature>
<evidence type="ECO:0000259" key="2">
    <source>
        <dbReference type="Pfam" id="PF20604"/>
    </source>
</evidence>
<keyword evidence="1" id="KW-0472">Membrane</keyword>